<geneLocation type="plasmid" evidence="2">
    <name>pRi1724</name>
</geneLocation>
<accession>Q9F5B3</accession>
<evidence type="ECO:0000313" key="2">
    <source>
        <dbReference type="EMBL" id="BAB16258.1"/>
    </source>
</evidence>
<sequence length="116" mass="12687">MRAAYFCICDPDEGAVTGANCRISSWTTVLSSNGPSERPSKAKSEWETGPRRSGEAWCDGDGIAIGRSMARRIDRDEHRRQFAWRVSVFSIYLVFPISSGCSASRVSPALAPATEN</sequence>
<reference evidence="2" key="2">
    <citation type="journal article" date="1999" name="Nucleic Acids Symp. Ser.">
        <title>Genome structure of Ri plasmid (1): Sequencing analysis of T-DNA and its flanking regions of pRi1724 in Japanese Agrobacterium rhizogenes.</title>
        <authorList>
            <person name="Maeda Y."/>
            <person name="Moriguchi K."/>
            <person name="Kataoka M."/>
            <person name="Satou M."/>
            <person name="Satutui N.H.N."/>
            <person name="Tanaka N."/>
            <person name="Yoshida K."/>
        </authorList>
    </citation>
    <scope>NUCLEOTIDE SEQUENCE</scope>
    <source>
        <strain evidence="2">MAFF03-01724</strain>
        <plasmid evidence="2">pRi1724</plasmid>
    </source>
</reference>
<proteinExistence type="predicted"/>
<reference evidence="2" key="1">
    <citation type="journal article" date="1998" name="Nucleic Acids Symp. Ser.">
        <title>Genome structure of Ri plasmid (1): Construction of linking library and physical map of pRi1724 in Japanese Agrobacterium.</title>
        <authorList>
            <person name="Moriguchi K."/>
            <person name="Nishida T."/>
            <person name="Maeda Y."/>
            <person name="Tanaka N."/>
            <person name="Yoshida K."/>
        </authorList>
    </citation>
    <scope>NUCLEOTIDE SEQUENCE</scope>
    <source>
        <strain evidence="2">MAFF03-01724</strain>
        <plasmid evidence="2">pRi1724</plasmid>
    </source>
</reference>
<organism evidence="2">
    <name type="scientific">Rhizobium rhizogenes</name>
    <name type="common">Agrobacterium rhizogenes</name>
    <dbReference type="NCBI Taxonomy" id="359"/>
    <lineage>
        <taxon>Bacteria</taxon>
        <taxon>Pseudomonadati</taxon>
        <taxon>Pseudomonadota</taxon>
        <taxon>Alphaproteobacteria</taxon>
        <taxon>Hyphomicrobiales</taxon>
        <taxon>Rhizobiaceae</taxon>
        <taxon>Rhizobium/Agrobacterium group</taxon>
        <taxon>Rhizobium</taxon>
    </lineage>
</organism>
<evidence type="ECO:0000256" key="1">
    <source>
        <dbReference type="SAM" id="MobiDB-lite"/>
    </source>
</evidence>
<reference evidence="2" key="3">
    <citation type="journal article" date="2000" name="DNA Res.">
        <title>Analysis of unique variable region of a plant root inducing plasmid, pRi1724, by the construction of its physical map and library.</title>
        <authorList>
            <person name="Moriguchi K."/>
            <person name="Maeda Y."/>
            <person name="Satou M."/>
            <person name="Kataoka M."/>
            <person name="Tanaka N."/>
            <person name="Yoshida K."/>
        </authorList>
    </citation>
    <scope>NUCLEOTIDE SEQUENCE</scope>
    <source>
        <strain evidence="2">MAFF03-01724</strain>
        <plasmid evidence="2">pRi1724</plasmid>
    </source>
</reference>
<name>Q9F5B3_RHIRH</name>
<reference evidence="2" key="4">
    <citation type="journal article" date="2001" name="J. Mol. Biol.">
        <title>The complete nucleotide sequence of a plant root-inducing (Ri) plasmid indicates its chimeric structure and evolutionary relationship between tumor-inducing (Ti) and symbiotic (Sym) plasmids in Rhizobiaceae.</title>
        <authorList>
            <person name="Moriguchi K."/>
            <person name="Maeda Y."/>
            <person name="Satou M."/>
            <person name="Hardayani N.S.N."/>
            <person name="Kataoka M."/>
            <person name="Tanaka N."/>
            <person name="Yoshida K."/>
        </authorList>
    </citation>
    <scope>NUCLEOTIDE SEQUENCE</scope>
    <source>
        <strain evidence="2">MAFF03-01724</strain>
        <plasmid evidence="2">pRi1724</plasmid>
    </source>
</reference>
<gene>
    <name evidence="2" type="primary">riorf139</name>
</gene>
<keyword evidence="2" id="KW-0614">Plasmid</keyword>
<dbReference type="EMBL" id="AP002086">
    <property type="protein sequence ID" value="BAB16258.1"/>
    <property type="molecule type" value="Genomic_DNA"/>
</dbReference>
<dbReference type="AlphaFoldDB" id="Q9F5B3"/>
<feature type="region of interest" description="Disordered" evidence="1">
    <location>
        <begin position="30"/>
        <end position="54"/>
    </location>
</feature>
<feature type="compositionally biased region" description="Basic and acidic residues" evidence="1">
    <location>
        <begin position="38"/>
        <end position="54"/>
    </location>
</feature>
<protein>
    <submittedName>
        <fullName evidence="2">Riorf139 protein</fullName>
    </submittedName>
</protein>